<protein>
    <submittedName>
        <fullName evidence="2">Uncharacterized protein</fullName>
    </submittedName>
</protein>
<proteinExistence type="predicted"/>
<feature type="region of interest" description="Disordered" evidence="1">
    <location>
        <begin position="49"/>
        <end position="78"/>
    </location>
</feature>
<comment type="caution">
    <text evidence="2">The sequence shown here is derived from an EMBL/GenBank/DDBJ whole genome shotgun (WGS) entry which is preliminary data.</text>
</comment>
<feature type="region of interest" description="Disordered" evidence="1">
    <location>
        <begin position="142"/>
        <end position="162"/>
    </location>
</feature>
<dbReference type="PROSITE" id="PS51257">
    <property type="entry name" value="PROKAR_LIPOPROTEIN"/>
    <property type="match status" value="1"/>
</dbReference>
<sequence length="381" mass="41937">MARHDRPEIAGSSATLAGAAVSTAFSCCYLLTALLHAGPFQGEGSPKFVSHYRANAPPRPRRSTGHRESKEHCRTRQLTRGLLAHTTSAHQRPCDAHTQRQFTRGLVTHTHNVSSPEALWPTYTQRLLTRGLVAHLHTASAHQRPCGPLTHSVSSPEARGPHTQRELTRGLVTHTHNVRSPEALWPTYTQRQLTRGLVAHTHIHTHNVSSPEALWPTHTQRQLTRGFVTHTHTTSARGRPPLGITSQSSTPPKKKQDDGNPLTSVQSIPGALWRCNRCYFHTLLPFGTRLAQLNPRLVTLAQVAALWPPNLWEVDSSRRFGELFPIQALAKSLVTTWTGPPSDKTSGAGPSGPRLSCWDIDARVVPRISLSVHCIRPGATV</sequence>
<feature type="compositionally biased region" description="Basic and acidic residues" evidence="1">
    <location>
        <begin position="65"/>
        <end position="74"/>
    </location>
</feature>
<accession>A0A3S1ABJ1</accession>
<name>A0A3S1ABJ1_ELYCH</name>
<keyword evidence="3" id="KW-1185">Reference proteome</keyword>
<dbReference type="Proteomes" id="UP000271974">
    <property type="component" value="Unassembled WGS sequence"/>
</dbReference>
<evidence type="ECO:0000313" key="3">
    <source>
        <dbReference type="Proteomes" id="UP000271974"/>
    </source>
</evidence>
<feature type="region of interest" description="Disordered" evidence="1">
    <location>
        <begin position="231"/>
        <end position="263"/>
    </location>
</feature>
<dbReference type="AlphaFoldDB" id="A0A3S1ABJ1"/>
<reference evidence="2 3" key="1">
    <citation type="submission" date="2019-01" db="EMBL/GenBank/DDBJ databases">
        <title>A draft genome assembly of the solar-powered sea slug Elysia chlorotica.</title>
        <authorList>
            <person name="Cai H."/>
            <person name="Li Q."/>
            <person name="Fang X."/>
            <person name="Li J."/>
            <person name="Curtis N.E."/>
            <person name="Altenburger A."/>
            <person name="Shibata T."/>
            <person name="Feng M."/>
            <person name="Maeda T."/>
            <person name="Schwartz J.A."/>
            <person name="Shigenobu S."/>
            <person name="Lundholm N."/>
            <person name="Nishiyama T."/>
            <person name="Yang H."/>
            <person name="Hasebe M."/>
            <person name="Li S."/>
            <person name="Pierce S.K."/>
            <person name="Wang J."/>
        </authorList>
    </citation>
    <scope>NUCLEOTIDE SEQUENCE [LARGE SCALE GENOMIC DNA]</scope>
    <source>
        <strain evidence="2">EC2010</strain>
        <tissue evidence="2">Whole organism of an adult</tissue>
    </source>
</reference>
<dbReference type="EMBL" id="RQTK01000107">
    <property type="protein sequence ID" value="RUS87574.1"/>
    <property type="molecule type" value="Genomic_DNA"/>
</dbReference>
<organism evidence="2 3">
    <name type="scientific">Elysia chlorotica</name>
    <name type="common">Eastern emerald elysia</name>
    <name type="synonym">Sea slug</name>
    <dbReference type="NCBI Taxonomy" id="188477"/>
    <lineage>
        <taxon>Eukaryota</taxon>
        <taxon>Metazoa</taxon>
        <taxon>Spiralia</taxon>
        <taxon>Lophotrochozoa</taxon>
        <taxon>Mollusca</taxon>
        <taxon>Gastropoda</taxon>
        <taxon>Heterobranchia</taxon>
        <taxon>Euthyneura</taxon>
        <taxon>Panpulmonata</taxon>
        <taxon>Sacoglossa</taxon>
        <taxon>Placobranchoidea</taxon>
        <taxon>Plakobranchidae</taxon>
        <taxon>Elysia</taxon>
    </lineage>
</organism>
<gene>
    <name evidence="2" type="ORF">EGW08_004680</name>
</gene>
<evidence type="ECO:0000256" key="1">
    <source>
        <dbReference type="SAM" id="MobiDB-lite"/>
    </source>
</evidence>
<evidence type="ECO:0000313" key="2">
    <source>
        <dbReference type="EMBL" id="RUS87574.1"/>
    </source>
</evidence>